<dbReference type="EMBL" id="SNRW01008132">
    <property type="protein sequence ID" value="KAA6380042.1"/>
    <property type="molecule type" value="Genomic_DNA"/>
</dbReference>
<gene>
    <name evidence="2" type="ORF">EZS28_024432</name>
</gene>
<accession>A0A5J4VC76</accession>
<evidence type="ECO:0000256" key="1">
    <source>
        <dbReference type="SAM" id="MobiDB-lite"/>
    </source>
</evidence>
<feature type="region of interest" description="Disordered" evidence="1">
    <location>
        <begin position="150"/>
        <end position="234"/>
    </location>
</feature>
<proteinExistence type="predicted"/>
<dbReference type="Proteomes" id="UP000324800">
    <property type="component" value="Unassembled WGS sequence"/>
</dbReference>
<feature type="compositionally biased region" description="Polar residues" evidence="1">
    <location>
        <begin position="200"/>
        <end position="214"/>
    </location>
</feature>
<protein>
    <submittedName>
        <fullName evidence="2">Uncharacterized protein</fullName>
    </submittedName>
</protein>
<comment type="caution">
    <text evidence="2">The sequence shown here is derived from an EMBL/GenBank/DDBJ whole genome shotgun (WGS) entry which is preliminary data.</text>
</comment>
<feature type="compositionally biased region" description="Basic and acidic residues" evidence="1">
    <location>
        <begin position="174"/>
        <end position="193"/>
    </location>
</feature>
<organism evidence="2 3">
    <name type="scientific">Streblomastix strix</name>
    <dbReference type="NCBI Taxonomy" id="222440"/>
    <lineage>
        <taxon>Eukaryota</taxon>
        <taxon>Metamonada</taxon>
        <taxon>Preaxostyla</taxon>
        <taxon>Oxymonadida</taxon>
        <taxon>Streblomastigidae</taxon>
        <taxon>Streblomastix</taxon>
    </lineage>
</organism>
<evidence type="ECO:0000313" key="2">
    <source>
        <dbReference type="EMBL" id="KAA6380042.1"/>
    </source>
</evidence>
<feature type="compositionally biased region" description="Polar residues" evidence="1">
    <location>
        <begin position="16"/>
        <end position="29"/>
    </location>
</feature>
<feature type="compositionally biased region" description="Basic and acidic residues" evidence="1">
    <location>
        <begin position="215"/>
        <end position="234"/>
    </location>
</feature>
<feature type="compositionally biased region" description="Polar residues" evidence="1">
    <location>
        <begin position="153"/>
        <end position="170"/>
    </location>
</feature>
<sequence>MNADMPDIQKTVGLLTDQQLSSGVQSPSLNAGLRLKQTGSISASNRDRIIPQINESYGNNAEEEEDNQKDEVALIQNKHYRVNVISKLSDQGKLGTQPQKVLGLNAVSQINKNNTGSAPVGVYEKHKKYKVQKDEIRRLIASNGKKLGLQCPRLNQNSFHSPKTQGYAKTSSKKPKEGKPEPKHFKDEQKCEYGLRIGQRHSNQGRSAQRSSQWNKEEQRVDEDGFSKEGGKDLKIDIQRKRQWNRKKNQKIYISLETDRERRFHKNWILSENQRLKQIIKIKREQNDNPIQRYIRREESLPRNVEGRIGRMHSNDYLTRSNEMVQPFHF</sequence>
<name>A0A5J4VC76_9EUKA</name>
<feature type="region of interest" description="Disordered" evidence="1">
    <location>
        <begin position="1"/>
        <end position="31"/>
    </location>
</feature>
<evidence type="ECO:0000313" key="3">
    <source>
        <dbReference type="Proteomes" id="UP000324800"/>
    </source>
</evidence>
<reference evidence="2 3" key="1">
    <citation type="submission" date="2019-03" db="EMBL/GenBank/DDBJ databases">
        <title>Single cell metagenomics reveals metabolic interactions within the superorganism composed of flagellate Streblomastix strix and complex community of Bacteroidetes bacteria on its surface.</title>
        <authorList>
            <person name="Treitli S.C."/>
            <person name="Kolisko M."/>
            <person name="Husnik F."/>
            <person name="Keeling P."/>
            <person name="Hampl V."/>
        </authorList>
    </citation>
    <scope>NUCLEOTIDE SEQUENCE [LARGE SCALE GENOMIC DNA]</scope>
    <source>
        <strain evidence="2">ST1C</strain>
    </source>
</reference>
<dbReference type="AlphaFoldDB" id="A0A5J4VC76"/>